<dbReference type="HAMAP" id="MF_01471">
    <property type="entry name" value="Cas2"/>
    <property type="match status" value="1"/>
</dbReference>
<comment type="cofactor">
    <cofactor evidence="1 9">
        <name>Mg(2+)</name>
        <dbReference type="ChEBI" id="CHEBI:18420"/>
    </cofactor>
</comment>
<keyword evidence="4 9" id="KW-0479">Metal-binding</keyword>
<dbReference type="CDD" id="cd09725">
    <property type="entry name" value="Cas2_I_II_III"/>
    <property type="match status" value="1"/>
</dbReference>
<dbReference type="AlphaFoldDB" id="A0A7V4G655"/>
<evidence type="ECO:0000256" key="6">
    <source>
        <dbReference type="ARBA" id="ARBA00022801"/>
    </source>
</evidence>
<dbReference type="PANTHER" id="PTHR34405:SF3">
    <property type="entry name" value="CRISPR-ASSOCIATED ENDORIBONUCLEASE CAS2 3"/>
    <property type="match status" value="1"/>
</dbReference>
<comment type="subunit">
    <text evidence="9">Homodimer, forms a heterotetramer with a Cas1 homodimer.</text>
</comment>
<dbReference type="GO" id="GO:0051607">
    <property type="term" value="P:defense response to virus"/>
    <property type="evidence" value="ECO:0007669"/>
    <property type="project" value="UniProtKB-UniRule"/>
</dbReference>
<sequence>MGEEKHWHLVCYDIRNPKRWAKAYKILKGCGDHLQLSIFRVRLTKTKLAALRWRLAKILEDEDSLLIVRLCPGCAQRVVDSRGEDNWRRPDPRFEIF</sequence>
<evidence type="ECO:0000313" key="10">
    <source>
        <dbReference type="EMBL" id="HGS04129.1"/>
    </source>
</evidence>
<protein>
    <recommendedName>
        <fullName evidence="9">CRISPR-associated endoribonuclease Cas2</fullName>
        <ecNumber evidence="9">3.1.-.-</ecNumber>
    </recommendedName>
</protein>
<reference evidence="10" key="1">
    <citation type="journal article" date="2020" name="mSystems">
        <title>Genome- and Community-Level Interaction Insights into Carbon Utilization and Element Cycling Functions of Hydrothermarchaeota in Hydrothermal Sediment.</title>
        <authorList>
            <person name="Zhou Z."/>
            <person name="Liu Y."/>
            <person name="Xu W."/>
            <person name="Pan J."/>
            <person name="Luo Z.H."/>
            <person name="Li M."/>
        </authorList>
    </citation>
    <scope>NUCLEOTIDE SEQUENCE [LARGE SCALE GENOMIC DNA]</scope>
    <source>
        <strain evidence="10">SpSt-548</strain>
    </source>
</reference>
<evidence type="ECO:0000256" key="3">
    <source>
        <dbReference type="ARBA" id="ARBA00022722"/>
    </source>
</evidence>
<comment type="similarity">
    <text evidence="2 9">Belongs to the CRISPR-associated endoribonuclease Cas2 protein family.</text>
</comment>
<dbReference type="EMBL" id="DSXI01000002">
    <property type="protein sequence ID" value="HGS04129.1"/>
    <property type="molecule type" value="Genomic_DNA"/>
</dbReference>
<evidence type="ECO:0000256" key="8">
    <source>
        <dbReference type="ARBA" id="ARBA00023118"/>
    </source>
</evidence>
<dbReference type="Gene3D" id="3.30.70.240">
    <property type="match status" value="1"/>
</dbReference>
<dbReference type="GO" id="GO:0016787">
    <property type="term" value="F:hydrolase activity"/>
    <property type="evidence" value="ECO:0007669"/>
    <property type="project" value="UniProtKB-KW"/>
</dbReference>
<comment type="caution">
    <text evidence="10">The sequence shown here is derived from an EMBL/GenBank/DDBJ whole genome shotgun (WGS) entry which is preliminary data.</text>
</comment>
<dbReference type="InterPro" id="IPR021127">
    <property type="entry name" value="CRISPR_associated_Cas2"/>
</dbReference>
<dbReference type="PANTHER" id="PTHR34405">
    <property type="entry name" value="CRISPR-ASSOCIATED ENDORIBONUCLEASE CAS2"/>
    <property type="match status" value="1"/>
</dbReference>
<accession>A0A7V4G655</accession>
<keyword evidence="6 9" id="KW-0378">Hydrolase</keyword>
<dbReference type="GO" id="GO:0004521">
    <property type="term" value="F:RNA endonuclease activity"/>
    <property type="evidence" value="ECO:0007669"/>
    <property type="project" value="InterPro"/>
</dbReference>
<proteinExistence type="inferred from homology"/>
<organism evidence="10">
    <name type="scientific">Desulfobacca acetoxidans</name>
    <dbReference type="NCBI Taxonomy" id="60893"/>
    <lineage>
        <taxon>Bacteria</taxon>
        <taxon>Pseudomonadati</taxon>
        <taxon>Thermodesulfobacteriota</taxon>
        <taxon>Desulfobaccia</taxon>
        <taxon>Desulfobaccales</taxon>
        <taxon>Desulfobaccaceae</taxon>
        <taxon>Desulfobacca</taxon>
    </lineage>
</organism>
<dbReference type="GO" id="GO:0046872">
    <property type="term" value="F:metal ion binding"/>
    <property type="evidence" value="ECO:0007669"/>
    <property type="project" value="UniProtKB-UniRule"/>
</dbReference>
<evidence type="ECO:0000256" key="9">
    <source>
        <dbReference type="HAMAP-Rule" id="MF_01471"/>
    </source>
</evidence>
<dbReference type="SUPFAM" id="SSF143430">
    <property type="entry name" value="TTP0101/SSO1404-like"/>
    <property type="match status" value="1"/>
</dbReference>
<dbReference type="NCBIfam" id="TIGR01573">
    <property type="entry name" value="cas2"/>
    <property type="match status" value="1"/>
</dbReference>
<feature type="binding site" evidence="9">
    <location>
        <position position="13"/>
    </location>
    <ligand>
        <name>Mg(2+)</name>
        <dbReference type="ChEBI" id="CHEBI:18420"/>
        <note>catalytic</note>
    </ligand>
</feature>
<keyword evidence="8 9" id="KW-0051">Antiviral defense</keyword>
<dbReference type="Pfam" id="PF09827">
    <property type="entry name" value="CRISPR_Cas2"/>
    <property type="match status" value="1"/>
</dbReference>
<comment type="function">
    <text evidence="9">CRISPR (clustered regularly interspaced short palindromic repeat), is an adaptive immune system that provides protection against mobile genetic elements (viruses, transposable elements and conjugative plasmids). CRISPR clusters contain sequences complementary to antecedent mobile elements and target invading nucleic acids. CRISPR clusters are transcribed and processed into CRISPR RNA (crRNA). Functions as a ssRNA-specific endoribonuclease. Involved in the integration of spacer DNA into the CRISPR cassette.</text>
</comment>
<evidence type="ECO:0000256" key="5">
    <source>
        <dbReference type="ARBA" id="ARBA00022759"/>
    </source>
</evidence>
<evidence type="ECO:0000256" key="4">
    <source>
        <dbReference type="ARBA" id="ARBA00022723"/>
    </source>
</evidence>
<dbReference type="GO" id="GO:0043571">
    <property type="term" value="P:maintenance of CRISPR repeat elements"/>
    <property type="evidence" value="ECO:0007669"/>
    <property type="project" value="UniProtKB-UniRule"/>
</dbReference>
<keyword evidence="3 9" id="KW-0540">Nuclease</keyword>
<keyword evidence="5 9" id="KW-0255">Endonuclease</keyword>
<evidence type="ECO:0000256" key="1">
    <source>
        <dbReference type="ARBA" id="ARBA00001946"/>
    </source>
</evidence>
<keyword evidence="7 9" id="KW-0460">Magnesium</keyword>
<name>A0A7V4G655_9BACT</name>
<dbReference type="InterPro" id="IPR019199">
    <property type="entry name" value="Virulence_VapD/CRISPR_Cas2"/>
</dbReference>
<evidence type="ECO:0000256" key="7">
    <source>
        <dbReference type="ARBA" id="ARBA00022842"/>
    </source>
</evidence>
<evidence type="ECO:0000256" key="2">
    <source>
        <dbReference type="ARBA" id="ARBA00009959"/>
    </source>
</evidence>
<gene>
    <name evidence="9 10" type="primary">cas2</name>
    <name evidence="10" type="ORF">ENT08_00025</name>
</gene>
<dbReference type="EC" id="3.1.-.-" evidence="9"/>